<protein>
    <submittedName>
        <fullName evidence="3">Uncharacterized protein</fullName>
    </submittedName>
</protein>
<evidence type="ECO:0000313" key="4">
    <source>
        <dbReference type="Proteomes" id="UP000276133"/>
    </source>
</evidence>
<evidence type="ECO:0000313" key="3">
    <source>
        <dbReference type="EMBL" id="RNA12482.1"/>
    </source>
</evidence>
<keyword evidence="2" id="KW-1133">Transmembrane helix</keyword>
<gene>
    <name evidence="3" type="ORF">BpHYR1_035657</name>
</gene>
<keyword evidence="2" id="KW-0472">Membrane</keyword>
<proteinExistence type="predicted"/>
<dbReference type="AlphaFoldDB" id="A0A3M7QMD2"/>
<evidence type="ECO:0000256" key="2">
    <source>
        <dbReference type="SAM" id="Phobius"/>
    </source>
</evidence>
<feature type="transmembrane region" description="Helical" evidence="2">
    <location>
        <begin position="12"/>
        <end position="32"/>
    </location>
</feature>
<feature type="region of interest" description="Disordered" evidence="1">
    <location>
        <begin position="128"/>
        <end position="157"/>
    </location>
</feature>
<evidence type="ECO:0000256" key="1">
    <source>
        <dbReference type="SAM" id="MobiDB-lite"/>
    </source>
</evidence>
<sequence>MSFISSNYIKDLLLLSKSFIKLSLKGLILILFDRLNSEKKLDVYWVFFLFNIGILTMTCLTTWCANTWYTFGKVNTVTRPIRSNRDTNRPLPNEHTLESYLLAMAPTKARAVNINALITVKKLNSENDNKRTNIEPNTAPVNLGHFHSNKSQTKNHI</sequence>
<organism evidence="3 4">
    <name type="scientific">Brachionus plicatilis</name>
    <name type="common">Marine rotifer</name>
    <name type="synonym">Brachionus muelleri</name>
    <dbReference type="NCBI Taxonomy" id="10195"/>
    <lineage>
        <taxon>Eukaryota</taxon>
        <taxon>Metazoa</taxon>
        <taxon>Spiralia</taxon>
        <taxon>Gnathifera</taxon>
        <taxon>Rotifera</taxon>
        <taxon>Eurotatoria</taxon>
        <taxon>Monogononta</taxon>
        <taxon>Pseudotrocha</taxon>
        <taxon>Ploima</taxon>
        <taxon>Brachionidae</taxon>
        <taxon>Brachionus</taxon>
    </lineage>
</organism>
<reference evidence="3 4" key="1">
    <citation type="journal article" date="2018" name="Sci. Rep.">
        <title>Genomic signatures of local adaptation to the degree of environmental predictability in rotifers.</title>
        <authorList>
            <person name="Franch-Gras L."/>
            <person name="Hahn C."/>
            <person name="Garcia-Roger E.M."/>
            <person name="Carmona M.J."/>
            <person name="Serra M."/>
            <person name="Gomez A."/>
        </authorList>
    </citation>
    <scope>NUCLEOTIDE SEQUENCE [LARGE SCALE GENOMIC DNA]</scope>
    <source>
        <strain evidence="3">HYR1</strain>
    </source>
</reference>
<dbReference type="Proteomes" id="UP000276133">
    <property type="component" value="Unassembled WGS sequence"/>
</dbReference>
<keyword evidence="4" id="KW-1185">Reference proteome</keyword>
<dbReference type="EMBL" id="REGN01005679">
    <property type="protein sequence ID" value="RNA12482.1"/>
    <property type="molecule type" value="Genomic_DNA"/>
</dbReference>
<keyword evidence="2" id="KW-0812">Transmembrane</keyword>
<accession>A0A3M7QMD2</accession>
<feature type="transmembrane region" description="Helical" evidence="2">
    <location>
        <begin position="44"/>
        <end position="65"/>
    </location>
</feature>
<name>A0A3M7QMD2_BRAPC</name>
<comment type="caution">
    <text evidence="3">The sequence shown here is derived from an EMBL/GenBank/DDBJ whole genome shotgun (WGS) entry which is preliminary data.</text>
</comment>